<organism evidence="2 3">
    <name type="scientific">Ilyodon furcidens</name>
    <name type="common">goldbreast splitfin</name>
    <dbReference type="NCBI Taxonomy" id="33524"/>
    <lineage>
        <taxon>Eukaryota</taxon>
        <taxon>Metazoa</taxon>
        <taxon>Chordata</taxon>
        <taxon>Craniata</taxon>
        <taxon>Vertebrata</taxon>
        <taxon>Euteleostomi</taxon>
        <taxon>Actinopterygii</taxon>
        <taxon>Neopterygii</taxon>
        <taxon>Teleostei</taxon>
        <taxon>Neoteleostei</taxon>
        <taxon>Acanthomorphata</taxon>
        <taxon>Ovalentaria</taxon>
        <taxon>Atherinomorphae</taxon>
        <taxon>Cyprinodontiformes</taxon>
        <taxon>Goodeidae</taxon>
        <taxon>Ilyodon</taxon>
    </lineage>
</organism>
<dbReference type="EMBL" id="JAHRIQ010015075">
    <property type="protein sequence ID" value="MEQ2226390.1"/>
    <property type="molecule type" value="Genomic_DNA"/>
</dbReference>
<gene>
    <name evidence="2" type="ORF">ILYODFUR_026983</name>
</gene>
<accession>A0ABV0T0J3</accession>
<name>A0ABV0T0J3_9TELE</name>
<evidence type="ECO:0000313" key="3">
    <source>
        <dbReference type="Proteomes" id="UP001482620"/>
    </source>
</evidence>
<evidence type="ECO:0000256" key="1">
    <source>
        <dbReference type="SAM" id="MobiDB-lite"/>
    </source>
</evidence>
<dbReference type="Proteomes" id="UP001482620">
    <property type="component" value="Unassembled WGS sequence"/>
</dbReference>
<evidence type="ECO:0000313" key="2">
    <source>
        <dbReference type="EMBL" id="MEQ2226390.1"/>
    </source>
</evidence>
<comment type="caution">
    <text evidence="2">The sequence shown here is derived from an EMBL/GenBank/DDBJ whole genome shotgun (WGS) entry which is preliminary data.</text>
</comment>
<reference evidence="2 3" key="1">
    <citation type="submission" date="2021-06" db="EMBL/GenBank/DDBJ databases">
        <authorList>
            <person name="Palmer J.M."/>
        </authorList>
    </citation>
    <scope>NUCLEOTIDE SEQUENCE [LARGE SCALE GENOMIC DNA]</scope>
    <source>
        <strain evidence="3">if_2019</strain>
        <tissue evidence="2">Muscle</tissue>
    </source>
</reference>
<feature type="region of interest" description="Disordered" evidence="1">
    <location>
        <begin position="84"/>
        <end position="117"/>
    </location>
</feature>
<sequence length="117" mass="13453">MERRWCRKIQSFTFQLRSFTMIHKSKVLLTAEKDPIHLPIHPALLRKTNGAPTQKEHLIFFQLRTITLNLRAVFQPVCENSPLDAEAHGLKTPKRTSSSANGKDDTLRFPNQITSFP</sequence>
<keyword evidence="3" id="KW-1185">Reference proteome</keyword>
<protein>
    <submittedName>
        <fullName evidence="2">Uncharacterized protein</fullName>
    </submittedName>
</protein>
<proteinExistence type="predicted"/>